<dbReference type="InterPro" id="IPR036873">
    <property type="entry name" value="Rhodanese-like_dom_sf"/>
</dbReference>
<protein>
    <submittedName>
        <fullName evidence="1">Rhodanese domain protein</fullName>
    </submittedName>
</protein>
<dbReference type="GO" id="GO:0004792">
    <property type="term" value="F:thiosulfate-cyanide sulfurtransferase activity"/>
    <property type="evidence" value="ECO:0007669"/>
    <property type="project" value="TreeGrafter"/>
</dbReference>
<gene>
    <name evidence="1" type="ORF">BC936DRAFT_144810</name>
</gene>
<name>A0A433DBK8_9FUNG</name>
<reference evidence="1 2" key="1">
    <citation type="journal article" date="2018" name="New Phytol.">
        <title>Phylogenomics of Endogonaceae and evolution of mycorrhizas within Mucoromycota.</title>
        <authorList>
            <person name="Chang Y."/>
            <person name="Desiro A."/>
            <person name="Na H."/>
            <person name="Sandor L."/>
            <person name="Lipzen A."/>
            <person name="Clum A."/>
            <person name="Barry K."/>
            <person name="Grigoriev I.V."/>
            <person name="Martin F.M."/>
            <person name="Stajich J.E."/>
            <person name="Smith M.E."/>
            <person name="Bonito G."/>
            <person name="Spatafora J.W."/>
        </authorList>
    </citation>
    <scope>NUCLEOTIDE SEQUENCE [LARGE SCALE GENOMIC DNA]</scope>
    <source>
        <strain evidence="1 2">GMNB39</strain>
    </source>
</reference>
<accession>A0A433DBK8</accession>
<organism evidence="1 2">
    <name type="scientific">Jimgerdemannia flammicorona</name>
    <dbReference type="NCBI Taxonomy" id="994334"/>
    <lineage>
        <taxon>Eukaryota</taxon>
        <taxon>Fungi</taxon>
        <taxon>Fungi incertae sedis</taxon>
        <taxon>Mucoromycota</taxon>
        <taxon>Mucoromycotina</taxon>
        <taxon>Endogonomycetes</taxon>
        <taxon>Endogonales</taxon>
        <taxon>Endogonaceae</taxon>
        <taxon>Jimgerdemannia</taxon>
    </lineage>
</organism>
<dbReference type="Proteomes" id="UP000268093">
    <property type="component" value="Unassembled WGS sequence"/>
</dbReference>
<sequence>MLRTLSSVNYRLQAVRTFTQTSFFNSRYGDLVNHIQATVPIHEITPSDLRATLQATSMWPVVIDVRESSEHAEGKIPHAVCLSRGLLERDVEKVVSVESERPIVVYCAGGMRSILAAEGLIRLGYAKERILSLRDGFDGWKKEGFEIEMPKEERK</sequence>
<comment type="caution">
    <text evidence="1">The sequence shown here is derived from an EMBL/GenBank/DDBJ whole genome shotgun (WGS) entry which is preliminary data.</text>
</comment>
<dbReference type="PANTHER" id="PTHR44086">
    <property type="entry name" value="THIOSULFATE SULFURTRANSFERASE RDL2, MITOCHONDRIAL-RELATED"/>
    <property type="match status" value="1"/>
</dbReference>
<dbReference type="PANTHER" id="PTHR44086:SF10">
    <property type="entry name" value="THIOSULFATE SULFURTRANSFERASE_RHODANESE-LIKE DOMAIN-CONTAINING PROTEIN 3"/>
    <property type="match status" value="1"/>
</dbReference>
<dbReference type="AlphaFoldDB" id="A0A433DBK8"/>
<dbReference type="SMART" id="SM00450">
    <property type="entry name" value="RHOD"/>
    <property type="match status" value="1"/>
</dbReference>
<evidence type="ECO:0000313" key="1">
    <source>
        <dbReference type="EMBL" id="RUP48231.1"/>
    </source>
</evidence>
<keyword evidence="2" id="KW-1185">Reference proteome</keyword>
<dbReference type="Gene3D" id="3.40.250.10">
    <property type="entry name" value="Rhodanese-like domain"/>
    <property type="match status" value="1"/>
</dbReference>
<dbReference type="OrthoDB" id="566238at2759"/>
<dbReference type="Pfam" id="PF00581">
    <property type="entry name" value="Rhodanese"/>
    <property type="match status" value="1"/>
</dbReference>
<dbReference type="InterPro" id="IPR001763">
    <property type="entry name" value="Rhodanese-like_dom"/>
</dbReference>
<dbReference type="SUPFAM" id="SSF52821">
    <property type="entry name" value="Rhodanese/Cell cycle control phosphatase"/>
    <property type="match status" value="1"/>
</dbReference>
<proteinExistence type="predicted"/>
<dbReference type="EMBL" id="RBNI01003554">
    <property type="protein sequence ID" value="RUP48231.1"/>
    <property type="molecule type" value="Genomic_DNA"/>
</dbReference>
<evidence type="ECO:0000313" key="2">
    <source>
        <dbReference type="Proteomes" id="UP000268093"/>
    </source>
</evidence>
<dbReference type="PROSITE" id="PS50206">
    <property type="entry name" value="RHODANESE_3"/>
    <property type="match status" value="1"/>
</dbReference>